<dbReference type="InterPro" id="IPR050188">
    <property type="entry name" value="RluA_PseudoU_synthase"/>
</dbReference>
<feature type="domain" description="Pseudouridine synthase RsuA/RluA-like" evidence="16">
    <location>
        <begin position="16"/>
        <end position="162"/>
    </location>
</feature>
<dbReference type="AlphaFoldDB" id="A0A430KQS5"/>
<comment type="similarity">
    <text evidence="1">Belongs to the pseudouridine synthase RluA family.</text>
</comment>
<dbReference type="Pfam" id="PF00849">
    <property type="entry name" value="PseudoU_synth_2"/>
    <property type="match status" value="1"/>
</dbReference>
<evidence type="ECO:0000256" key="4">
    <source>
        <dbReference type="ARBA" id="ARBA00023235"/>
    </source>
</evidence>
<reference evidence="17 18" key="1">
    <citation type="submission" date="2018-11" db="EMBL/GenBank/DDBJ databases">
        <title>The draft genome sequence of Amphritea opalescens ANRC-JH13T.</title>
        <authorList>
            <person name="Fang Z."/>
            <person name="Zhang Y."/>
            <person name="Han X."/>
        </authorList>
    </citation>
    <scope>NUCLEOTIDE SEQUENCE [LARGE SCALE GENOMIC DNA]</scope>
    <source>
        <strain evidence="17 18">ANRC-JH13</strain>
    </source>
</reference>
<evidence type="ECO:0000256" key="14">
    <source>
        <dbReference type="ARBA" id="ARBA00042883"/>
    </source>
</evidence>
<dbReference type="EMBL" id="RQXW01000008">
    <property type="protein sequence ID" value="RTE65816.1"/>
    <property type="molecule type" value="Genomic_DNA"/>
</dbReference>
<comment type="catalytic activity">
    <reaction evidence="5">
        <text>uridine(32) in tRNA = pseudouridine(32) in tRNA</text>
        <dbReference type="Rhea" id="RHEA:42544"/>
        <dbReference type="Rhea" id="RHEA-COMP:10107"/>
        <dbReference type="Rhea" id="RHEA-COMP:10108"/>
        <dbReference type="ChEBI" id="CHEBI:65314"/>
        <dbReference type="ChEBI" id="CHEBI:65315"/>
        <dbReference type="EC" id="5.4.99.28"/>
    </reaction>
</comment>
<evidence type="ECO:0000256" key="11">
    <source>
        <dbReference type="ARBA" id="ARBA00041266"/>
    </source>
</evidence>
<evidence type="ECO:0000256" key="12">
    <source>
        <dbReference type="ARBA" id="ARBA00042372"/>
    </source>
</evidence>
<evidence type="ECO:0000256" key="2">
    <source>
        <dbReference type="ARBA" id="ARBA00022552"/>
    </source>
</evidence>
<keyword evidence="3" id="KW-0819">tRNA processing</keyword>
<dbReference type="InterPro" id="IPR006224">
    <property type="entry name" value="PsdUridine_synth_RluA-like_CS"/>
</dbReference>
<organism evidence="17 18">
    <name type="scientific">Amphritea opalescens</name>
    <dbReference type="NCBI Taxonomy" id="2490544"/>
    <lineage>
        <taxon>Bacteria</taxon>
        <taxon>Pseudomonadati</taxon>
        <taxon>Pseudomonadota</taxon>
        <taxon>Gammaproteobacteria</taxon>
        <taxon>Oceanospirillales</taxon>
        <taxon>Oceanospirillaceae</taxon>
        <taxon>Amphritea</taxon>
    </lineage>
</organism>
<comment type="catalytic activity">
    <reaction evidence="6">
        <text>uridine(746) in 23S rRNA = pseudouridine(746) in 23S rRNA</text>
        <dbReference type="Rhea" id="RHEA:42548"/>
        <dbReference type="Rhea" id="RHEA-COMP:10109"/>
        <dbReference type="Rhea" id="RHEA-COMP:10110"/>
        <dbReference type="ChEBI" id="CHEBI:65314"/>
        <dbReference type="ChEBI" id="CHEBI:65315"/>
        <dbReference type="EC" id="5.4.99.29"/>
    </reaction>
</comment>
<dbReference type="GO" id="GO:0160142">
    <property type="term" value="F:23S rRNA pseudouridine(746) synthase activity"/>
    <property type="evidence" value="ECO:0007669"/>
    <property type="project" value="UniProtKB-EC"/>
</dbReference>
<dbReference type="GO" id="GO:0000455">
    <property type="term" value="P:enzyme-directed rRNA pseudouridine synthesis"/>
    <property type="evidence" value="ECO:0007669"/>
    <property type="project" value="TreeGrafter"/>
</dbReference>
<evidence type="ECO:0000313" key="17">
    <source>
        <dbReference type="EMBL" id="RTE65816.1"/>
    </source>
</evidence>
<sequence>MTPVIDEHAILFADNDILVVNKDPDLLSVPGRGEDKQDCLWRRVLPFFPTALIVHRLDYPTSGIMVLGLSKESHRHLSIQFQDRLTEKSYQAIVGGKLLASCGTVDQPLRCDWENRPLQIVDHEQGKPAQTRWRVIEPLDNATRVELTPITGRSHQLRVHMQYLGHPILGDRFYAQPDQRERSERLLLHAQSLSFNHPVSQARLSFNAPCPF</sequence>
<dbReference type="GO" id="GO:0008033">
    <property type="term" value="P:tRNA processing"/>
    <property type="evidence" value="ECO:0007669"/>
    <property type="project" value="UniProtKB-KW"/>
</dbReference>
<evidence type="ECO:0000256" key="5">
    <source>
        <dbReference type="ARBA" id="ARBA00036184"/>
    </source>
</evidence>
<evidence type="ECO:0000256" key="13">
    <source>
        <dbReference type="ARBA" id="ARBA00042844"/>
    </source>
</evidence>
<dbReference type="PANTHER" id="PTHR21600:SF91">
    <property type="entry name" value="DUAL-SPECIFICITY RNA PSEUDOURIDINE SYNTHASE RLUA"/>
    <property type="match status" value="1"/>
</dbReference>
<evidence type="ECO:0000256" key="7">
    <source>
        <dbReference type="ARBA" id="ARBA00037305"/>
    </source>
</evidence>
<evidence type="ECO:0000256" key="15">
    <source>
        <dbReference type="ARBA" id="ARBA00043143"/>
    </source>
</evidence>
<comment type="caution">
    <text evidence="17">The sequence shown here is derived from an EMBL/GenBank/DDBJ whole genome shotgun (WGS) entry which is preliminary data.</text>
</comment>
<protein>
    <recommendedName>
        <fullName evidence="10">Dual-specificity RNA pseudouridine synthase RluA</fullName>
        <ecNumber evidence="8">5.4.99.28</ecNumber>
        <ecNumber evidence="9">5.4.99.29</ecNumber>
    </recommendedName>
    <alternativeName>
        <fullName evidence="11">23S rRNA pseudouridine(746) synthase</fullName>
    </alternativeName>
    <alternativeName>
        <fullName evidence="14">Ribosomal large subunit pseudouridine synthase A</fullName>
    </alternativeName>
    <alternativeName>
        <fullName evidence="13">rRNA pseudouridylate synthase A</fullName>
    </alternativeName>
    <alternativeName>
        <fullName evidence="15">rRNA-uridine isomerase A</fullName>
    </alternativeName>
    <alternativeName>
        <fullName evidence="12">tRNA pseudouridine(32) synthase</fullName>
    </alternativeName>
</protein>
<dbReference type="GO" id="GO:0160151">
    <property type="term" value="F:tRNA pseudouridine(32) synthase activity"/>
    <property type="evidence" value="ECO:0007669"/>
    <property type="project" value="UniProtKB-EC"/>
</dbReference>
<dbReference type="PROSITE" id="PS01129">
    <property type="entry name" value="PSI_RLU"/>
    <property type="match status" value="1"/>
</dbReference>
<dbReference type="GO" id="GO:0003723">
    <property type="term" value="F:RNA binding"/>
    <property type="evidence" value="ECO:0007669"/>
    <property type="project" value="InterPro"/>
</dbReference>
<dbReference type="Proteomes" id="UP000283087">
    <property type="component" value="Unassembled WGS sequence"/>
</dbReference>
<dbReference type="PANTHER" id="PTHR21600">
    <property type="entry name" value="MITOCHONDRIAL RNA PSEUDOURIDINE SYNTHASE"/>
    <property type="match status" value="1"/>
</dbReference>
<dbReference type="EC" id="5.4.99.28" evidence="8"/>
<keyword evidence="4" id="KW-0413">Isomerase</keyword>
<keyword evidence="2" id="KW-0698">rRNA processing</keyword>
<evidence type="ECO:0000313" key="18">
    <source>
        <dbReference type="Proteomes" id="UP000283087"/>
    </source>
</evidence>
<evidence type="ECO:0000256" key="10">
    <source>
        <dbReference type="ARBA" id="ARBA00039988"/>
    </source>
</evidence>
<name>A0A430KQS5_9GAMM</name>
<dbReference type="InterPro" id="IPR006145">
    <property type="entry name" value="PsdUridine_synth_RsuA/RluA"/>
</dbReference>
<accession>A0A430KQS5</accession>
<evidence type="ECO:0000256" key="6">
    <source>
        <dbReference type="ARBA" id="ARBA00036916"/>
    </source>
</evidence>
<evidence type="ECO:0000256" key="3">
    <source>
        <dbReference type="ARBA" id="ARBA00022694"/>
    </source>
</evidence>
<evidence type="ECO:0000256" key="9">
    <source>
        <dbReference type="ARBA" id="ARBA00038945"/>
    </source>
</evidence>
<evidence type="ECO:0000259" key="16">
    <source>
        <dbReference type="Pfam" id="PF00849"/>
    </source>
</evidence>
<dbReference type="EC" id="5.4.99.29" evidence="9"/>
<dbReference type="SUPFAM" id="SSF55120">
    <property type="entry name" value="Pseudouridine synthase"/>
    <property type="match status" value="1"/>
</dbReference>
<dbReference type="RefSeq" id="WP_126158739.1">
    <property type="nucleotide sequence ID" value="NZ_RQXW01000008.1"/>
</dbReference>
<dbReference type="Gene3D" id="3.30.2350.10">
    <property type="entry name" value="Pseudouridine synthase"/>
    <property type="match status" value="1"/>
</dbReference>
<proteinExistence type="inferred from homology"/>
<keyword evidence="18" id="KW-1185">Reference proteome</keyword>
<evidence type="ECO:0000256" key="1">
    <source>
        <dbReference type="ARBA" id="ARBA00010876"/>
    </source>
</evidence>
<comment type="function">
    <text evidence="7">Dual specificity enzyme that catalyzes the synthesis of pseudouridine from uracil-746 in 23S ribosomal RNA and from uracil-32 in the anticodon stem and loop of transfer RNAs.</text>
</comment>
<gene>
    <name evidence="17" type="ORF">EH243_10415</name>
</gene>
<dbReference type="InterPro" id="IPR020103">
    <property type="entry name" value="PsdUridine_synth_cat_dom_sf"/>
</dbReference>
<evidence type="ECO:0000256" key="8">
    <source>
        <dbReference type="ARBA" id="ARBA00038944"/>
    </source>
</evidence>
<dbReference type="CDD" id="cd02869">
    <property type="entry name" value="PseudoU_synth_RluA_like"/>
    <property type="match status" value="1"/>
</dbReference>
<dbReference type="OrthoDB" id="9807829at2"/>